<evidence type="ECO:0000313" key="2">
    <source>
        <dbReference type="Proteomes" id="UP000823775"/>
    </source>
</evidence>
<organism evidence="1 2">
    <name type="scientific">Datura stramonium</name>
    <name type="common">Jimsonweed</name>
    <name type="synonym">Common thornapple</name>
    <dbReference type="NCBI Taxonomy" id="4076"/>
    <lineage>
        <taxon>Eukaryota</taxon>
        <taxon>Viridiplantae</taxon>
        <taxon>Streptophyta</taxon>
        <taxon>Embryophyta</taxon>
        <taxon>Tracheophyta</taxon>
        <taxon>Spermatophyta</taxon>
        <taxon>Magnoliopsida</taxon>
        <taxon>eudicotyledons</taxon>
        <taxon>Gunneridae</taxon>
        <taxon>Pentapetalae</taxon>
        <taxon>asterids</taxon>
        <taxon>lamiids</taxon>
        <taxon>Solanales</taxon>
        <taxon>Solanaceae</taxon>
        <taxon>Solanoideae</taxon>
        <taxon>Datureae</taxon>
        <taxon>Datura</taxon>
    </lineage>
</organism>
<proteinExistence type="predicted"/>
<gene>
    <name evidence="1" type="ORF">HAX54_043602</name>
</gene>
<evidence type="ECO:0000313" key="1">
    <source>
        <dbReference type="EMBL" id="MCD7460471.1"/>
    </source>
</evidence>
<protein>
    <submittedName>
        <fullName evidence="1">Uncharacterized protein</fullName>
    </submittedName>
</protein>
<sequence length="141" mass="15560">MWEQCGGIAKSSGKVCKCGRLVRYGMALGTKRASARRVSGVAQQTLWQVSLPDQVRVSKALLDEWKMRIKAGHEESKEMTRGKRECLYGQGKCGRHVGGGTAVSRSELDFFSTVGEALRQKPAACVESALVTLVEYYDRNM</sequence>
<dbReference type="Proteomes" id="UP000823775">
    <property type="component" value="Unassembled WGS sequence"/>
</dbReference>
<comment type="caution">
    <text evidence="1">The sequence shown here is derived from an EMBL/GenBank/DDBJ whole genome shotgun (WGS) entry which is preliminary data.</text>
</comment>
<dbReference type="EMBL" id="JACEIK010000654">
    <property type="protein sequence ID" value="MCD7460471.1"/>
    <property type="molecule type" value="Genomic_DNA"/>
</dbReference>
<reference evidence="1 2" key="1">
    <citation type="journal article" date="2021" name="BMC Genomics">
        <title>Datura genome reveals duplications of psychoactive alkaloid biosynthetic genes and high mutation rate following tissue culture.</title>
        <authorList>
            <person name="Rajewski A."/>
            <person name="Carter-House D."/>
            <person name="Stajich J."/>
            <person name="Litt A."/>
        </authorList>
    </citation>
    <scope>NUCLEOTIDE SEQUENCE [LARGE SCALE GENOMIC DNA]</scope>
    <source>
        <strain evidence="1">AR-01</strain>
    </source>
</reference>
<name>A0ABS8SNM9_DATST</name>
<keyword evidence="2" id="KW-1185">Reference proteome</keyword>
<accession>A0ABS8SNM9</accession>